<comment type="caution">
    <text evidence="6">The sequence shown here is derived from an EMBL/GenBank/DDBJ whole genome shotgun (WGS) entry which is preliminary data.</text>
</comment>
<dbReference type="GO" id="GO:0003700">
    <property type="term" value="F:DNA-binding transcription factor activity"/>
    <property type="evidence" value="ECO:0007669"/>
    <property type="project" value="TreeGrafter"/>
</dbReference>
<dbReference type="Pfam" id="PF13305">
    <property type="entry name" value="TetR_C_33"/>
    <property type="match status" value="1"/>
</dbReference>
<dbReference type="SUPFAM" id="SSF48498">
    <property type="entry name" value="Tetracyclin repressor-like, C-terminal domain"/>
    <property type="match status" value="1"/>
</dbReference>
<evidence type="ECO:0000313" key="6">
    <source>
        <dbReference type="EMBL" id="PJK28040.1"/>
    </source>
</evidence>
<gene>
    <name evidence="6" type="ORF">CVT23_18550</name>
</gene>
<organism evidence="6 7">
    <name type="scientific">Minwuia thermotolerans</name>
    <dbReference type="NCBI Taxonomy" id="2056226"/>
    <lineage>
        <taxon>Bacteria</taxon>
        <taxon>Pseudomonadati</taxon>
        <taxon>Pseudomonadota</taxon>
        <taxon>Alphaproteobacteria</taxon>
        <taxon>Minwuiales</taxon>
        <taxon>Minwuiaceae</taxon>
        <taxon>Minwuia</taxon>
    </lineage>
</organism>
<evidence type="ECO:0000256" key="1">
    <source>
        <dbReference type="ARBA" id="ARBA00023015"/>
    </source>
</evidence>
<accession>A0A2M9FX53</accession>
<dbReference type="SUPFAM" id="SSF46689">
    <property type="entry name" value="Homeodomain-like"/>
    <property type="match status" value="1"/>
</dbReference>
<reference evidence="6 7" key="1">
    <citation type="submission" date="2017-11" db="EMBL/GenBank/DDBJ databases">
        <title>Draft genome sequence of Rhizobiales bacterium SY3-13.</title>
        <authorList>
            <person name="Sun C."/>
        </authorList>
    </citation>
    <scope>NUCLEOTIDE SEQUENCE [LARGE SCALE GENOMIC DNA]</scope>
    <source>
        <strain evidence="6 7">SY3-13</strain>
    </source>
</reference>
<dbReference type="InterPro" id="IPR050109">
    <property type="entry name" value="HTH-type_TetR-like_transc_reg"/>
</dbReference>
<dbReference type="EMBL" id="PHIG01000048">
    <property type="protein sequence ID" value="PJK28040.1"/>
    <property type="molecule type" value="Genomic_DNA"/>
</dbReference>
<protein>
    <recommendedName>
        <fullName evidence="5">HTH tetR-type domain-containing protein</fullName>
    </recommendedName>
</protein>
<evidence type="ECO:0000256" key="2">
    <source>
        <dbReference type="ARBA" id="ARBA00023125"/>
    </source>
</evidence>
<dbReference type="Pfam" id="PF00440">
    <property type="entry name" value="TetR_N"/>
    <property type="match status" value="1"/>
</dbReference>
<dbReference type="GO" id="GO:0000976">
    <property type="term" value="F:transcription cis-regulatory region binding"/>
    <property type="evidence" value="ECO:0007669"/>
    <property type="project" value="TreeGrafter"/>
</dbReference>
<proteinExistence type="predicted"/>
<keyword evidence="7" id="KW-1185">Reference proteome</keyword>
<keyword evidence="2 4" id="KW-0238">DNA-binding</keyword>
<dbReference type="AlphaFoldDB" id="A0A2M9FX53"/>
<sequence length="196" mass="21346">MARRSDHTHDEIRAMAVAAARAKIENAGLDKVTLRGIARDIGYSPGTLYNVFDSADELMMRVNAGTIDDLVAALSAAERNGAEPDLRALLAIYRDFVEQNRHRWQAVFDYSLSDPGAAPDWYVAKLNDGLAVVERAVARLPGDFPYPPAVVARVIWAGLHGIFSLGAEGNLKLVTDRDAADLAEALIALIDRAIRH</sequence>
<name>A0A2M9FX53_9PROT</name>
<dbReference type="PANTHER" id="PTHR30055">
    <property type="entry name" value="HTH-TYPE TRANSCRIPTIONAL REGULATOR RUTR"/>
    <property type="match status" value="1"/>
</dbReference>
<dbReference type="PROSITE" id="PS50977">
    <property type="entry name" value="HTH_TETR_2"/>
    <property type="match status" value="1"/>
</dbReference>
<dbReference type="InterPro" id="IPR001647">
    <property type="entry name" value="HTH_TetR"/>
</dbReference>
<dbReference type="Gene3D" id="1.10.357.10">
    <property type="entry name" value="Tetracycline Repressor, domain 2"/>
    <property type="match status" value="1"/>
</dbReference>
<dbReference type="RefSeq" id="WP_109792980.1">
    <property type="nucleotide sequence ID" value="NZ_PHIG01000048.1"/>
</dbReference>
<evidence type="ECO:0000256" key="3">
    <source>
        <dbReference type="ARBA" id="ARBA00023163"/>
    </source>
</evidence>
<evidence type="ECO:0000256" key="4">
    <source>
        <dbReference type="PROSITE-ProRule" id="PRU00335"/>
    </source>
</evidence>
<dbReference type="InterPro" id="IPR009057">
    <property type="entry name" value="Homeodomain-like_sf"/>
</dbReference>
<keyword evidence="3" id="KW-0804">Transcription</keyword>
<evidence type="ECO:0000313" key="7">
    <source>
        <dbReference type="Proteomes" id="UP000229498"/>
    </source>
</evidence>
<dbReference type="PANTHER" id="PTHR30055:SF234">
    <property type="entry name" value="HTH-TYPE TRANSCRIPTIONAL REGULATOR BETI"/>
    <property type="match status" value="1"/>
</dbReference>
<dbReference type="InterPro" id="IPR025996">
    <property type="entry name" value="MT1864/Rv1816-like_C"/>
</dbReference>
<feature type="DNA-binding region" description="H-T-H motif" evidence="4">
    <location>
        <begin position="33"/>
        <end position="52"/>
    </location>
</feature>
<dbReference type="InterPro" id="IPR036271">
    <property type="entry name" value="Tet_transcr_reg_TetR-rel_C_sf"/>
</dbReference>
<feature type="domain" description="HTH tetR-type" evidence="5">
    <location>
        <begin position="10"/>
        <end position="70"/>
    </location>
</feature>
<keyword evidence="1" id="KW-0805">Transcription regulation</keyword>
<dbReference type="OrthoDB" id="7223515at2"/>
<evidence type="ECO:0000259" key="5">
    <source>
        <dbReference type="PROSITE" id="PS50977"/>
    </source>
</evidence>
<dbReference type="Proteomes" id="UP000229498">
    <property type="component" value="Unassembled WGS sequence"/>
</dbReference>